<dbReference type="PANTHER" id="PTHR31377">
    <property type="entry name" value="AGMATINE DEIMINASE-RELATED"/>
    <property type="match status" value="1"/>
</dbReference>
<accession>A0A5E4LU06</accession>
<keyword evidence="1 2" id="KW-0378">Hydrolase</keyword>
<dbReference type="EMBL" id="CABMJJ010000007">
    <property type="protein sequence ID" value="VVC03316.1"/>
    <property type="molecule type" value="Genomic_DNA"/>
</dbReference>
<dbReference type="Pfam" id="PF04371">
    <property type="entry name" value="PAD_porph"/>
    <property type="match status" value="1"/>
</dbReference>
<dbReference type="InterPro" id="IPR007466">
    <property type="entry name" value="Peptidyl-Arg-deiminase_porph"/>
</dbReference>
<dbReference type="AlphaFoldDB" id="A0A5E4LU06"/>
<dbReference type="EC" id="3.5.3.12" evidence="2"/>
<dbReference type="SUPFAM" id="SSF55909">
    <property type="entry name" value="Pentein"/>
    <property type="match status" value="1"/>
</dbReference>
<evidence type="ECO:0000256" key="1">
    <source>
        <dbReference type="ARBA" id="ARBA00022801"/>
    </source>
</evidence>
<comment type="caution">
    <text evidence="2">The sequence shown here is derived from an EMBL/GenBank/DDBJ whole genome shotgun (WGS) entry which is preliminary data.</text>
</comment>
<dbReference type="Gene3D" id="3.75.10.10">
    <property type="entry name" value="L-arginine/glycine Amidinotransferase, Chain A"/>
    <property type="match status" value="1"/>
</dbReference>
<dbReference type="PANTHER" id="PTHR31377:SF0">
    <property type="entry name" value="AGMATINE DEIMINASE-RELATED"/>
    <property type="match status" value="1"/>
</dbReference>
<dbReference type="GO" id="GO:0009446">
    <property type="term" value="P:putrescine biosynthetic process"/>
    <property type="evidence" value="ECO:0007669"/>
    <property type="project" value="InterPro"/>
</dbReference>
<gene>
    <name evidence="2" type="primary">aguA</name>
    <name evidence="2" type="ORF">LFW2832_00287</name>
</gene>
<dbReference type="GO" id="GO:0004668">
    <property type="term" value="F:protein-arginine deiminase activity"/>
    <property type="evidence" value="ECO:0007669"/>
    <property type="project" value="InterPro"/>
</dbReference>
<dbReference type="GO" id="GO:0047632">
    <property type="term" value="F:agmatine deiminase activity"/>
    <property type="evidence" value="ECO:0007669"/>
    <property type="project" value="UniProtKB-EC"/>
</dbReference>
<sequence length="333" mass="37726">MPAEWEPHEATWLSWPKDPETFPDPVLPKVEKIYIDMINALHEKEKVHLLVNDEKTQDRVQKMLDDVGVKNNVFLHKIKTVDVWMRDYGPIFVKNTEKVKITKWIFNAWGGKYEELMEDNSVVDNISPLVGGMEIVRPGIILEGGSIDVNGQGTLLTTEQCLLNQNRNHTLSRQQIEDHLKQHLGISNIVWLKEGIAGDDTDGHIDDIARFVNQKTVLCAVEESKSDENYAILHNNLETLKNAKDQNGESFEVKELPMPGVVSSPYGRLPASYANFYIGNGAVLLPVFKHKNDEKAISLLQECFPDRKIVPIYCEPLVWGLGAIHCVTQQQPL</sequence>
<evidence type="ECO:0000313" key="2">
    <source>
        <dbReference type="EMBL" id="VVC03316.1"/>
    </source>
</evidence>
<dbReference type="Proteomes" id="UP000789941">
    <property type="component" value="Unassembled WGS sequence"/>
</dbReference>
<reference evidence="2 3" key="1">
    <citation type="submission" date="2019-08" db="EMBL/GenBank/DDBJ databases">
        <authorList>
            <person name="Vazquez-Campos X."/>
        </authorList>
    </citation>
    <scope>NUCLEOTIDE SEQUENCE [LARGE SCALE GENOMIC DNA]</scope>
    <source>
        <strain evidence="2">LFW-283_2</strain>
    </source>
</reference>
<name>A0A5E4LU06_9ARCH</name>
<organism evidence="2 3">
    <name type="scientific">Candidatus Bilamarchaeum dharawalense</name>
    <dbReference type="NCBI Taxonomy" id="2885759"/>
    <lineage>
        <taxon>Archaea</taxon>
        <taxon>Candidatus Micrarchaeota</taxon>
        <taxon>Candidatus Micrarchaeia</taxon>
        <taxon>Candidatus Anstonellales</taxon>
        <taxon>Candidatus Bilamarchaeaceae</taxon>
        <taxon>Candidatus Bilamarchaeum</taxon>
    </lineage>
</organism>
<protein>
    <submittedName>
        <fullName evidence="2">Agmatine deiminase</fullName>
        <ecNumber evidence="2">3.5.3.12</ecNumber>
    </submittedName>
</protein>
<evidence type="ECO:0000313" key="3">
    <source>
        <dbReference type="Proteomes" id="UP000789941"/>
    </source>
</evidence>
<proteinExistence type="predicted"/>